<protein>
    <submittedName>
        <fullName evidence="1">Uncharacterized protein</fullName>
    </submittedName>
</protein>
<proteinExistence type="predicted"/>
<sequence>MEEIWSTGRDSDKLAIKARSKLERKSTPSRVGIDNQSVKITQFIHEEKGIDGANELTADPIRLLLKQHYLLRALHRLAVDSLLPIY</sequence>
<dbReference type="EMBL" id="JASJOS010000038">
    <property type="protein sequence ID" value="MDJ1486396.1"/>
    <property type="molecule type" value="Genomic_DNA"/>
</dbReference>
<evidence type="ECO:0000313" key="1">
    <source>
        <dbReference type="EMBL" id="MDJ1486396.1"/>
    </source>
</evidence>
<comment type="caution">
    <text evidence="1">The sequence shown here is derived from an EMBL/GenBank/DDBJ whole genome shotgun (WGS) entry which is preliminary data.</text>
</comment>
<gene>
    <name evidence="1" type="ORF">QNI16_38315</name>
</gene>
<dbReference type="RefSeq" id="WP_313989971.1">
    <property type="nucleotide sequence ID" value="NZ_JASJOS010000038.1"/>
</dbReference>
<name>A0AAE3QWN6_9BACT</name>
<organism evidence="1 2">
    <name type="scientific">Xanthocytophaga flava</name>
    <dbReference type="NCBI Taxonomy" id="3048013"/>
    <lineage>
        <taxon>Bacteria</taxon>
        <taxon>Pseudomonadati</taxon>
        <taxon>Bacteroidota</taxon>
        <taxon>Cytophagia</taxon>
        <taxon>Cytophagales</taxon>
        <taxon>Rhodocytophagaceae</taxon>
        <taxon>Xanthocytophaga</taxon>
    </lineage>
</organism>
<accession>A0AAE3QWN6</accession>
<evidence type="ECO:0000313" key="2">
    <source>
        <dbReference type="Proteomes" id="UP001241110"/>
    </source>
</evidence>
<dbReference type="Proteomes" id="UP001241110">
    <property type="component" value="Unassembled WGS sequence"/>
</dbReference>
<dbReference type="AlphaFoldDB" id="A0AAE3QWN6"/>
<reference evidence="1" key="1">
    <citation type="submission" date="2023-05" db="EMBL/GenBank/DDBJ databases">
        <authorList>
            <person name="Zhang X."/>
        </authorList>
    </citation>
    <scope>NUCLEOTIDE SEQUENCE</scope>
    <source>
        <strain evidence="1">YF14B1</strain>
    </source>
</reference>